<dbReference type="Proteomes" id="UP000030689">
    <property type="component" value="Unassembled WGS sequence"/>
</dbReference>
<dbReference type="AlphaFoldDB" id="V4LXC5"/>
<dbReference type="EMBL" id="KI517447">
    <property type="protein sequence ID" value="ESQ44533.1"/>
    <property type="molecule type" value="Genomic_DNA"/>
</dbReference>
<dbReference type="Gramene" id="ESQ44533">
    <property type="protein sequence ID" value="ESQ44533"/>
    <property type="gene ID" value="EUTSA_v10003497mg"/>
</dbReference>
<proteinExistence type="predicted"/>
<gene>
    <name evidence="1" type="ORF">EUTSA_v10003497mg</name>
</gene>
<accession>V4LXC5</accession>
<evidence type="ECO:0000313" key="1">
    <source>
        <dbReference type="EMBL" id="ESQ44533.1"/>
    </source>
</evidence>
<dbReference type="eggNOG" id="ENOG502S7E1">
    <property type="taxonomic scope" value="Eukaryota"/>
</dbReference>
<protein>
    <submittedName>
        <fullName evidence="1">Uncharacterized protein</fullName>
    </submittedName>
</protein>
<sequence>MSRHLISDAHEWINEIPTVPVYYPAKPQPREWAWQNQRGKKTLNLVWNKRVKARLILIFSMNTNRESMAYGSFRPSEFEARGVKKVTTGITGLWQPSVHSNVAF</sequence>
<organism evidence="1 2">
    <name type="scientific">Eutrema salsugineum</name>
    <name type="common">Saltwater cress</name>
    <name type="synonym">Sisymbrium salsugineum</name>
    <dbReference type="NCBI Taxonomy" id="72664"/>
    <lineage>
        <taxon>Eukaryota</taxon>
        <taxon>Viridiplantae</taxon>
        <taxon>Streptophyta</taxon>
        <taxon>Embryophyta</taxon>
        <taxon>Tracheophyta</taxon>
        <taxon>Spermatophyta</taxon>
        <taxon>Magnoliopsida</taxon>
        <taxon>eudicotyledons</taxon>
        <taxon>Gunneridae</taxon>
        <taxon>Pentapetalae</taxon>
        <taxon>rosids</taxon>
        <taxon>malvids</taxon>
        <taxon>Brassicales</taxon>
        <taxon>Brassicaceae</taxon>
        <taxon>Eutremeae</taxon>
        <taxon>Eutrema</taxon>
    </lineage>
</organism>
<dbReference type="KEGG" id="eus:EUTSA_v10003497mg"/>
<evidence type="ECO:0000313" key="2">
    <source>
        <dbReference type="Proteomes" id="UP000030689"/>
    </source>
</evidence>
<keyword evidence="2" id="KW-1185">Reference proteome</keyword>
<name>V4LXC5_EUTSA</name>
<reference evidence="1 2" key="1">
    <citation type="journal article" date="2013" name="Front. Plant Sci.">
        <title>The Reference Genome of the Halophytic Plant Eutrema salsugineum.</title>
        <authorList>
            <person name="Yang R."/>
            <person name="Jarvis D.E."/>
            <person name="Chen H."/>
            <person name="Beilstein M.A."/>
            <person name="Grimwood J."/>
            <person name="Jenkins J."/>
            <person name="Shu S."/>
            <person name="Prochnik S."/>
            <person name="Xin M."/>
            <person name="Ma C."/>
            <person name="Schmutz J."/>
            <person name="Wing R.A."/>
            <person name="Mitchell-Olds T."/>
            <person name="Schumaker K.S."/>
            <person name="Wang X."/>
        </authorList>
    </citation>
    <scope>NUCLEOTIDE SEQUENCE [LARGE SCALE GENOMIC DNA]</scope>
</reference>